<dbReference type="CDD" id="cd03215">
    <property type="entry name" value="ABC_Carb_Monos_II"/>
    <property type="match status" value="1"/>
</dbReference>
<dbReference type="GO" id="GO:0016887">
    <property type="term" value="F:ATP hydrolysis activity"/>
    <property type="evidence" value="ECO:0007669"/>
    <property type="project" value="InterPro"/>
</dbReference>
<dbReference type="EC" id="3.6.3.17" evidence="6"/>
<dbReference type="CDD" id="cd03216">
    <property type="entry name" value="ABC_Carb_Monos_I"/>
    <property type="match status" value="1"/>
</dbReference>
<evidence type="ECO:0000313" key="6">
    <source>
        <dbReference type="EMBL" id="VVP84722.1"/>
    </source>
</evidence>
<keyword evidence="6" id="KW-0378">Hydrolase</keyword>
<keyword evidence="4 6" id="KW-0067">ATP-binding</keyword>
<dbReference type="EMBL" id="CABVJB010000003">
    <property type="protein sequence ID" value="VVP84722.1"/>
    <property type="molecule type" value="Genomic_DNA"/>
</dbReference>
<dbReference type="PROSITE" id="PS50893">
    <property type="entry name" value="ABC_TRANSPORTER_2"/>
    <property type="match status" value="2"/>
</dbReference>
<dbReference type="SMART" id="SM00382">
    <property type="entry name" value="AAA"/>
    <property type="match status" value="2"/>
</dbReference>
<dbReference type="InterPro" id="IPR017871">
    <property type="entry name" value="ABC_transporter-like_CS"/>
</dbReference>
<dbReference type="InterPro" id="IPR003593">
    <property type="entry name" value="AAA+_ATPase"/>
</dbReference>
<dbReference type="SUPFAM" id="SSF52540">
    <property type="entry name" value="P-loop containing nucleoside triphosphate hydrolases"/>
    <property type="match status" value="2"/>
</dbReference>
<sequence length="523" mass="56441">MSSEQIVGITTVRLKGVAKSFGETRALKGVDLEARAGEVHAIVGENGSGKSTLAKIMSGVLLPDLGEVTILGRSPRSPIEARDAGLATIFQEVLVAQEASVLDNLYVGHDKLFRTVSTRAERESAAVELMARLVGQPVDINALVGTLPLSVKQWIVIARAILRCPKVLILDESSAALDLDATSRLHTEIDRLRSDGATILIVTHRIAELVRIADRATILRDGESIGVLEKSQITEENLLAMMTPHERKVISACHVAGTARRIEGPRIMSVNDLKLSAGAEPFNFSLLQGQIIGVTGLDGQGQDAFLRAVVGIEVANSGVLEVHAEDGTSRLASLADAERLGVAYVSGDRKREGIFPDQSIFENLAIGIYRSCLGPFGVIRRSGINEIYQAEVSRLHIKIGLASNKITSLSGGNQQKVLIGRAFARNPRVIVLNDPARGVDLGTKRDLYAELRRFADAGGAVIYMSSEMEEFLGFVDRVEVFVKNTVFRSLSGNSINEDEMLAAMFGQESCEHQLSDRREGVSA</sequence>
<keyword evidence="1" id="KW-0813">Transport</keyword>
<proteinExistence type="predicted"/>
<dbReference type="Pfam" id="PF00005">
    <property type="entry name" value="ABC_tran"/>
    <property type="match status" value="2"/>
</dbReference>
<gene>
    <name evidence="6" type="primary">fruK</name>
    <name evidence="6" type="ORF">PS922_02158</name>
</gene>
<evidence type="ECO:0000256" key="4">
    <source>
        <dbReference type="ARBA" id="ARBA00022840"/>
    </source>
</evidence>
<dbReference type="InterPro" id="IPR027417">
    <property type="entry name" value="P-loop_NTPase"/>
</dbReference>
<dbReference type="GO" id="GO:0005524">
    <property type="term" value="F:ATP binding"/>
    <property type="evidence" value="ECO:0007669"/>
    <property type="project" value="UniProtKB-KW"/>
</dbReference>
<evidence type="ECO:0000256" key="2">
    <source>
        <dbReference type="ARBA" id="ARBA00022737"/>
    </source>
</evidence>
<keyword evidence="3" id="KW-0547">Nucleotide-binding</keyword>
<dbReference type="AlphaFoldDB" id="A0A5E7SDD4"/>
<evidence type="ECO:0000256" key="3">
    <source>
        <dbReference type="ARBA" id="ARBA00022741"/>
    </source>
</evidence>
<dbReference type="InterPro" id="IPR050107">
    <property type="entry name" value="ABC_carbohydrate_import_ATPase"/>
</dbReference>
<feature type="domain" description="ABC transporter" evidence="5">
    <location>
        <begin position="12"/>
        <end position="246"/>
    </location>
</feature>
<protein>
    <submittedName>
        <fullName evidence="6">Fructose import ATP-binding protein FruK</fullName>
        <ecNumber evidence="6">3.6.3.17</ecNumber>
    </submittedName>
</protein>
<feature type="domain" description="ABC transporter" evidence="5">
    <location>
        <begin position="262"/>
        <end position="508"/>
    </location>
</feature>
<dbReference type="RefSeq" id="WP_154863229.1">
    <property type="nucleotide sequence ID" value="NZ_CABVJB010000003.1"/>
</dbReference>
<evidence type="ECO:0000256" key="1">
    <source>
        <dbReference type="ARBA" id="ARBA00022448"/>
    </source>
</evidence>
<name>A0A5E7SDD4_PSEFL</name>
<evidence type="ECO:0000259" key="5">
    <source>
        <dbReference type="PROSITE" id="PS50893"/>
    </source>
</evidence>
<evidence type="ECO:0000313" key="7">
    <source>
        <dbReference type="Proteomes" id="UP000325565"/>
    </source>
</evidence>
<dbReference type="Proteomes" id="UP000325565">
    <property type="component" value="Unassembled WGS sequence"/>
</dbReference>
<accession>A0A5E7SDD4</accession>
<dbReference type="PROSITE" id="PS00211">
    <property type="entry name" value="ABC_TRANSPORTER_1"/>
    <property type="match status" value="1"/>
</dbReference>
<organism evidence="6 7">
    <name type="scientific">Pseudomonas fluorescens</name>
    <dbReference type="NCBI Taxonomy" id="294"/>
    <lineage>
        <taxon>Bacteria</taxon>
        <taxon>Pseudomonadati</taxon>
        <taxon>Pseudomonadota</taxon>
        <taxon>Gammaproteobacteria</taxon>
        <taxon>Pseudomonadales</taxon>
        <taxon>Pseudomonadaceae</taxon>
        <taxon>Pseudomonas</taxon>
    </lineage>
</organism>
<dbReference type="PANTHER" id="PTHR43790:SF9">
    <property type="entry name" value="GALACTOFURANOSE TRANSPORTER ATP-BINDING PROTEIN YTFR"/>
    <property type="match status" value="1"/>
</dbReference>
<keyword evidence="2" id="KW-0677">Repeat</keyword>
<reference evidence="6 7" key="1">
    <citation type="submission" date="2019-09" db="EMBL/GenBank/DDBJ databases">
        <authorList>
            <person name="Chandra G."/>
            <person name="Truman W A."/>
        </authorList>
    </citation>
    <scope>NUCLEOTIDE SEQUENCE [LARGE SCALE GENOMIC DNA]</scope>
    <source>
        <strain evidence="6">PS922</strain>
    </source>
</reference>
<dbReference type="PANTHER" id="PTHR43790">
    <property type="entry name" value="CARBOHYDRATE TRANSPORT ATP-BINDING PROTEIN MG119-RELATED"/>
    <property type="match status" value="1"/>
</dbReference>
<dbReference type="InterPro" id="IPR003439">
    <property type="entry name" value="ABC_transporter-like_ATP-bd"/>
</dbReference>
<dbReference type="Gene3D" id="3.40.50.300">
    <property type="entry name" value="P-loop containing nucleotide triphosphate hydrolases"/>
    <property type="match status" value="2"/>
</dbReference>